<evidence type="ECO:0000313" key="1">
    <source>
        <dbReference type="EMBL" id="GMF22330.1"/>
    </source>
</evidence>
<name>A0A9W6TZ18_9STRA</name>
<dbReference type="AlphaFoldDB" id="A0A9W6TZ18"/>
<proteinExistence type="predicted"/>
<dbReference type="EMBL" id="BSXT01000248">
    <property type="protein sequence ID" value="GMF22330.1"/>
    <property type="molecule type" value="Genomic_DNA"/>
</dbReference>
<gene>
    <name evidence="1" type="ORF">Pfra01_000325100</name>
</gene>
<comment type="caution">
    <text evidence="1">The sequence shown here is derived from an EMBL/GenBank/DDBJ whole genome shotgun (WGS) entry which is preliminary data.</text>
</comment>
<reference evidence="1" key="1">
    <citation type="submission" date="2023-04" db="EMBL/GenBank/DDBJ databases">
        <title>Phytophthora fragariaefolia NBRC 109709.</title>
        <authorList>
            <person name="Ichikawa N."/>
            <person name="Sato H."/>
            <person name="Tonouchi N."/>
        </authorList>
    </citation>
    <scope>NUCLEOTIDE SEQUENCE</scope>
    <source>
        <strain evidence="1">NBRC 109709</strain>
    </source>
</reference>
<sequence>MRTWSRLATNSMAVDGCVRGAEADGVSSAVCSAGSDPFGFGLHCARVELSSALRRTRCVGDGFDCIELVLLEAEAPPVMDVCSRFRGIGSELARCEPEELKLAGYGATVRRGVNIAARTPLAITCIVRLGLVSIPR</sequence>
<dbReference type="Proteomes" id="UP001165121">
    <property type="component" value="Unassembled WGS sequence"/>
</dbReference>
<protein>
    <submittedName>
        <fullName evidence="1">Unnamed protein product</fullName>
    </submittedName>
</protein>
<accession>A0A9W6TZ18</accession>
<evidence type="ECO:0000313" key="2">
    <source>
        <dbReference type="Proteomes" id="UP001165121"/>
    </source>
</evidence>
<organism evidence="1 2">
    <name type="scientific">Phytophthora fragariaefolia</name>
    <dbReference type="NCBI Taxonomy" id="1490495"/>
    <lineage>
        <taxon>Eukaryota</taxon>
        <taxon>Sar</taxon>
        <taxon>Stramenopiles</taxon>
        <taxon>Oomycota</taxon>
        <taxon>Peronosporomycetes</taxon>
        <taxon>Peronosporales</taxon>
        <taxon>Peronosporaceae</taxon>
        <taxon>Phytophthora</taxon>
    </lineage>
</organism>
<keyword evidence="2" id="KW-1185">Reference proteome</keyword>